<evidence type="ECO:0000313" key="1">
    <source>
        <dbReference type="EMBL" id="PNH05083.1"/>
    </source>
</evidence>
<gene>
    <name evidence="1" type="ORF">TSOC_008692</name>
</gene>
<feature type="non-terminal residue" evidence="1">
    <location>
        <position position="37"/>
    </location>
</feature>
<accession>A0A2J7ZXT6</accession>
<sequence length="37" mass="4175">MQDTNSRTEQDRVGYIGLTHAVRRSDPRVIQHGGLLP</sequence>
<keyword evidence="2" id="KW-1185">Reference proteome</keyword>
<dbReference type="AlphaFoldDB" id="A0A2J7ZXT6"/>
<comment type="caution">
    <text evidence="1">The sequence shown here is derived from an EMBL/GenBank/DDBJ whole genome shotgun (WGS) entry which is preliminary data.</text>
</comment>
<evidence type="ECO:0000313" key="2">
    <source>
        <dbReference type="Proteomes" id="UP000236333"/>
    </source>
</evidence>
<dbReference type="EMBL" id="PGGS01000336">
    <property type="protein sequence ID" value="PNH05083.1"/>
    <property type="molecule type" value="Genomic_DNA"/>
</dbReference>
<reference evidence="1 2" key="1">
    <citation type="journal article" date="2017" name="Mol. Biol. Evol.">
        <title>The 4-celled Tetrabaena socialis nuclear genome reveals the essential components for genetic control of cell number at the origin of multicellularity in the volvocine lineage.</title>
        <authorList>
            <person name="Featherston J."/>
            <person name="Arakaki Y."/>
            <person name="Hanschen E.R."/>
            <person name="Ferris P.J."/>
            <person name="Michod R.E."/>
            <person name="Olson B.J.S.C."/>
            <person name="Nozaki H."/>
            <person name="Durand P.M."/>
        </authorList>
    </citation>
    <scope>NUCLEOTIDE SEQUENCE [LARGE SCALE GENOMIC DNA]</scope>
    <source>
        <strain evidence="1 2">NIES-571</strain>
    </source>
</reference>
<name>A0A2J7ZXT6_9CHLO</name>
<organism evidence="1 2">
    <name type="scientific">Tetrabaena socialis</name>
    <dbReference type="NCBI Taxonomy" id="47790"/>
    <lineage>
        <taxon>Eukaryota</taxon>
        <taxon>Viridiplantae</taxon>
        <taxon>Chlorophyta</taxon>
        <taxon>core chlorophytes</taxon>
        <taxon>Chlorophyceae</taxon>
        <taxon>CS clade</taxon>
        <taxon>Chlamydomonadales</taxon>
        <taxon>Tetrabaenaceae</taxon>
        <taxon>Tetrabaena</taxon>
    </lineage>
</organism>
<dbReference type="Proteomes" id="UP000236333">
    <property type="component" value="Unassembled WGS sequence"/>
</dbReference>
<proteinExistence type="predicted"/>
<protein>
    <submittedName>
        <fullName evidence="1">Uncharacterized protein</fullName>
    </submittedName>
</protein>